<comment type="caution">
    <text evidence="7">The sequence shown here is derived from an EMBL/GenBank/DDBJ whole genome shotgun (WGS) entry which is preliminary data.</text>
</comment>
<evidence type="ECO:0000256" key="1">
    <source>
        <dbReference type="ARBA" id="ARBA00010815"/>
    </source>
</evidence>
<evidence type="ECO:0000256" key="2">
    <source>
        <dbReference type="ARBA" id="ARBA00022603"/>
    </source>
</evidence>
<dbReference type="Pfam" id="PF02353">
    <property type="entry name" value="CMAS"/>
    <property type="match status" value="1"/>
</dbReference>
<comment type="similarity">
    <text evidence="1">Belongs to the CFA/CMAS family.</text>
</comment>
<keyword evidence="5" id="KW-0443">Lipid metabolism</keyword>
<dbReference type="PANTHER" id="PTHR43667">
    <property type="entry name" value="CYCLOPROPANE-FATTY-ACYL-PHOSPHOLIPID SYNTHASE"/>
    <property type="match status" value="1"/>
</dbReference>
<dbReference type="InterPro" id="IPR003333">
    <property type="entry name" value="CMAS"/>
</dbReference>
<keyword evidence="4" id="KW-0949">S-adenosyl-L-methionine</keyword>
<evidence type="ECO:0000256" key="6">
    <source>
        <dbReference type="PIRSR" id="PIRSR003085-1"/>
    </source>
</evidence>
<dbReference type="AlphaFoldDB" id="A0A0A0K1D6"/>
<keyword evidence="8" id="KW-1185">Reference proteome</keyword>
<proteinExistence type="inferred from homology"/>
<dbReference type="GO" id="GO:0008168">
    <property type="term" value="F:methyltransferase activity"/>
    <property type="evidence" value="ECO:0007669"/>
    <property type="project" value="UniProtKB-KW"/>
</dbReference>
<dbReference type="OrthoDB" id="9782855at2"/>
<dbReference type="Proteomes" id="UP000030013">
    <property type="component" value="Unassembled WGS sequence"/>
</dbReference>
<gene>
    <name evidence="7" type="ORF">N801_18400</name>
</gene>
<evidence type="ECO:0000256" key="5">
    <source>
        <dbReference type="ARBA" id="ARBA00023098"/>
    </source>
</evidence>
<keyword evidence="3" id="KW-0808">Transferase</keyword>
<sequence length="418" mass="46303">MTSEALSPLEMPSARRFLTRGAVARTLIHQIVAGVPVRLRYPDGSTVGSAGPDGPTLDVIRPESMYRRIGHHPKIGLGEGYMAGDWRAAPGTDLAQALLPFAERMSHLLPKPVLAMRRLVDRALPAATRNTLTGSRANIEAHYDLSNDLFAAFLDPTMSYSSALFDDSRPLAEQDLVEAQHRKIDAILDTAKVGPGSRVLEIGTGWGELSLRAAARGADVLSITLSREQQALARERIADGGFAERVEVRLQDYREVSPRTDGTFDAVVSVEMIEAVGEEYWPTYFAAIDKLLAPGGTAVVQAILMDHDRYLATRNSYGWIQKYIFPGGLIPSLETMRSVTGQHTRLRVTGVHAFGTDYAETLRRWRLRFLEEWPRIEGGAFDETFKRMWEFYLAYCEAGFASGYLDVAQVTMTRPRAA</sequence>
<dbReference type="GO" id="GO:0032259">
    <property type="term" value="P:methylation"/>
    <property type="evidence" value="ECO:0007669"/>
    <property type="project" value="UniProtKB-KW"/>
</dbReference>
<name>A0A0A0K1D6_9MICO</name>
<reference evidence="7 8" key="1">
    <citation type="submission" date="2013-08" db="EMBL/GenBank/DDBJ databases">
        <title>The genome sequence of Knoellia aerolata.</title>
        <authorList>
            <person name="Zhu W."/>
            <person name="Wang G."/>
        </authorList>
    </citation>
    <scope>NUCLEOTIDE SEQUENCE [LARGE SCALE GENOMIC DNA]</scope>
    <source>
        <strain evidence="7 8">DSM 18566</strain>
    </source>
</reference>
<feature type="active site" evidence="6">
    <location>
        <position position="396"/>
    </location>
</feature>
<dbReference type="EMBL" id="AVPL01000015">
    <property type="protein sequence ID" value="KGN41591.1"/>
    <property type="molecule type" value="Genomic_DNA"/>
</dbReference>
<dbReference type="CDD" id="cd02440">
    <property type="entry name" value="AdoMet_MTases"/>
    <property type="match status" value="1"/>
</dbReference>
<dbReference type="STRING" id="1385519.N801_18400"/>
<evidence type="ECO:0000313" key="8">
    <source>
        <dbReference type="Proteomes" id="UP000030013"/>
    </source>
</evidence>
<protein>
    <submittedName>
        <fullName evidence="7">Cyclopropane-fatty-acyl-phospholipid synthase</fullName>
    </submittedName>
</protein>
<dbReference type="PIRSF" id="PIRSF003085">
    <property type="entry name" value="CMAS"/>
    <property type="match status" value="1"/>
</dbReference>
<dbReference type="PANTHER" id="PTHR43667:SF2">
    <property type="entry name" value="FATTY ACID C-METHYL TRANSFERASE"/>
    <property type="match status" value="1"/>
</dbReference>
<accession>A0A0A0K1D6</accession>
<evidence type="ECO:0000313" key="7">
    <source>
        <dbReference type="EMBL" id="KGN41591.1"/>
    </source>
</evidence>
<organism evidence="7 8">
    <name type="scientific">Knoellia aerolata DSM 18566</name>
    <dbReference type="NCBI Taxonomy" id="1385519"/>
    <lineage>
        <taxon>Bacteria</taxon>
        <taxon>Bacillati</taxon>
        <taxon>Actinomycetota</taxon>
        <taxon>Actinomycetes</taxon>
        <taxon>Micrococcales</taxon>
        <taxon>Intrasporangiaceae</taxon>
        <taxon>Knoellia</taxon>
    </lineage>
</organism>
<dbReference type="eggNOG" id="COG2230">
    <property type="taxonomic scope" value="Bacteria"/>
</dbReference>
<dbReference type="RefSeq" id="WP_035935875.1">
    <property type="nucleotide sequence ID" value="NZ_AVPL01000015.1"/>
</dbReference>
<evidence type="ECO:0000256" key="4">
    <source>
        <dbReference type="ARBA" id="ARBA00022691"/>
    </source>
</evidence>
<evidence type="ECO:0000256" key="3">
    <source>
        <dbReference type="ARBA" id="ARBA00022679"/>
    </source>
</evidence>
<dbReference type="GO" id="GO:0008610">
    <property type="term" value="P:lipid biosynthetic process"/>
    <property type="evidence" value="ECO:0007669"/>
    <property type="project" value="InterPro"/>
</dbReference>
<keyword evidence="2" id="KW-0489">Methyltransferase</keyword>
<dbReference type="SUPFAM" id="SSF53335">
    <property type="entry name" value="S-adenosyl-L-methionine-dependent methyltransferases"/>
    <property type="match status" value="1"/>
</dbReference>
<dbReference type="InterPro" id="IPR029063">
    <property type="entry name" value="SAM-dependent_MTases_sf"/>
</dbReference>
<dbReference type="Gene3D" id="3.40.50.150">
    <property type="entry name" value="Vaccinia Virus protein VP39"/>
    <property type="match status" value="1"/>
</dbReference>
<dbReference type="InterPro" id="IPR050723">
    <property type="entry name" value="CFA/CMAS"/>
</dbReference>